<evidence type="ECO:0000313" key="8">
    <source>
        <dbReference type="EMBL" id="CAI9760125.1"/>
    </source>
</evidence>
<keyword evidence="2" id="KW-0805">Transcription regulation</keyword>
<dbReference type="PANTHER" id="PTHR31221:SF358">
    <property type="entry name" value="WRKY TRANSCRIPTION FACTOR 71"/>
    <property type="match status" value="1"/>
</dbReference>
<keyword evidence="3" id="KW-0238">DNA-binding</keyword>
<dbReference type="InterPro" id="IPR036576">
    <property type="entry name" value="WRKY_dom_sf"/>
</dbReference>
<name>A0AAD1Z2M1_9LAMI</name>
<evidence type="ECO:0000256" key="3">
    <source>
        <dbReference type="ARBA" id="ARBA00023125"/>
    </source>
</evidence>
<dbReference type="PROSITE" id="PS50811">
    <property type="entry name" value="WRKY"/>
    <property type="match status" value="1"/>
</dbReference>
<comment type="subcellular location">
    <subcellularLocation>
        <location evidence="1">Nucleus</location>
    </subcellularLocation>
</comment>
<evidence type="ECO:0000313" key="9">
    <source>
        <dbReference type="Proteomes" id="UP000834106"/>
    </source>
</evidence>
<dbReference type="FunFam" id="2.20.25.80:FF:000003">
    <property type="entry name" value="WRKY transcription factor 57"/>
    <property type="match status" value="1"/>
</dbReference>
<evidence type="ECO:0000256" key="5">
    <source>
        <dbReference type="ARBA" id="ARBA00023242"/>
    </source>
</evidence>
<dbReference type="GO" id="GO:0005634">
    <property type="term" value="C:nucleus"/>
    <property type="evidence" value="ECO:0007669"/>
    <property type="project" value="UniProtKB-SubCell"/>
</dbReference>
<dbReference type="Proteomes" id="UP000834106">
    <property type="component" value="Chromosome 4"/>
</dbReference>
<dbReference type="GO" id="GO:0043565">
    <property type="term" value="F:sequence-specific DNA binding"/>
    <property type="evidence" value="ECO:0007669"/>
    <property type="project" value="InterPro"/>
</dbReference>
<keyword evidence="4" id="KW-0804">Transcription</keyword>
<dbReference type="Pfam" id="PF03106">
    <property type="entry name" value="WRKY"/>
    <property type="match status" value="1"/>
</dbReference>
<dbReference type="PANTHER" id="PTHR31221">
    <property type="entry name" value="WRKY TRANSCRIPTION FACTOR PROTEIN 1-RELATED"/>
    <property type="match status" value="1"/>
</dbReference>
<keyword evidence="9" id="KW-1185">Reference proteome</keyword>
<proteinExistence type="predicted"/>
<dbReference type="Gene3D" id="2.20.25.80">
    <property type="entry name" value="WRKY domain"/>
    <property type="match status" value="1"/>
</dbReference>
<feature type="domain" description="WRKY" evidence="7">
    <location>
        <begin position="178"/>
        <end position="243"/>
    </location>
</feature>
<dbReference type="EMBL" id="OU503039">
    <property type="protein sequence ID" value="CAI9760125.1"/>
    <property type="molecule type" value="Genomic_DNA"/>
</dbReference>
<dbReference type="InterPro" id="IPR003657">
    <property type="entry name" value="WRKY_dom"/>
</dbReference>
<evidence type="ECO:0000256" key="1">
    <source>
        <dbReference type="ARBA" id="ARBA00004123"/>
    </source>
</evidence>
<dbReference type="SMART" id="SM00774">
    <property type="entry name" value="WRKY"/>
    <property type="match status" value="1"/>
</dbReference>
<organism evidence="8 9">
    <name type="scientific">Fraxinus pennsylvanica</name>
    <dbReference type="NCBI Taxonomy" id="56036"/>
    <lineage>
        <taxon>Eukaryota</taxon>
        <taxon>Viridiplantae</taxon>
        <taxon>Streptophyta</taxon>
        <taxon>Embryophyta</taxon>
        <taxon>Tracheophyta</taxon>
        <taxon>Spermatophyta</taxon>
        <taxon>Magnoliopsida</taxon>
        <taxon>eudicotyledons</taxon>
        <taxon>Gunneridae</taxon>
        <taxon>Pentapetalae</taxon>
        <taxon>asterids</taxon>
        <taxon>lamiids</taxon>
        <taxon>Lamiales</taxon>
        <taxon>Oleaceae</taxon>
        <taxon>Oleeae</taxon>
        <taxon>Fraxinus</taxon>
    </lineage>
</organism>
<dbReference type="GO" id="GO:0003700">
    <property type="term" value="F:DNA-binding transcription factor activity"/>
    <property type="evidence" value="ECO:0007669"/>
    <property type="project" value="InterPro"/>
</dbReference>
<evidence type="ECO:0000256" key="4">
    <source>
        <dbReference type="ARBA" id="ARBA00023163"/>
    </source>
</evidence>
<sequence>MAEEYRDLYCHQPFYNDRYGSGSNGFTFSGSSSSAYTQDASLTANSSFHNLQMLDPPYMTFTEILQGSNDNNALAGAFGLSRTSSSEAFSRVKDEPKSVVVGAGDYVGGSETPATPNSSISSSSTEAVGNEDSSKNQKENPMKEAMEDGEDASKKETITKKKGEKKQKQPRFAFMTKSEVDHLEDGYRWRKYGQKAVKNSPYPRSYYRCTTQKCPVKKRIERSYQDPSIVITTYEGQHNHHVPATLRGNVAGMLSPSMLAPSLSLQDGPMFPRELLLQIPHMYNYGAAGSTSNVYQQNFTPFEQLQLPDYGLLHDIIPSAFHFPKQEN</sequence>
<reference evidence="8" key="1">
    <citation type="submission" date="2023-05" db="EMBL/GenBank/DDBJ databases">
        <authorList>
            <person name="Huff M."/>
        </authorList>
    </citation>
    <scope>NUCLEOTIDE SEQUENCE</scope>
</reference>
<feature type="region of interest" description="Disordered" evidence="6">
    <location>
        <begin position="103"/>
        <end position="171"/>
    </location>
</feature>
<dbReference type="SUPFAM" id="SSF118290">
    <property type="entry name" value="WRKY DNA-binding domain"/>
    <property type="match status" value="1"/>
</dbReference>
<gene>
    <name evidence="8" type="ORF">FPE_LOCUS7555</name>
</gene>
<dbReference type="InterPro" id="IPR044810">
    <property type="entry name" value="WRKY_plant"/>
</dbReference>
<protein>
    <recommendedName>
        <fullName evidence="7">WRKY domain-containing protein</fullName>
    </recommendedName>
</protein>
<feature type="compositionally biased region" description="Basic and acidic residues" evidence="6">
    <location>
        <begin position="132"/>
        <end position="161"/>
    </location>
</feature>
<evidence type="ECO:0000256" key="6">
    <source>
        <dbReference type="SAM" id="MobiDB-lite"/>
    </source>
</evidence>
<keyword evidence="5" id="KW-0539">Nucleus</keyword>
<evidence type="ECO:0000256" key="2">
    <source>
        <dbReference type="ARBA" id="ARBA00023015"/>
    </source>
</evidence>
<dbReference type="AlphaFoldDB" id="A0AAD1Z2M1"/>
<accession>A0AAD1Z2M1</accession>
<evidence type="ECO:0000259" key="7">
    <source>
        <dbReference type="PROSITE" id="PS50811"/>
    </source>
</evidence>